<dbReference type="Proteomes" id="UP000279259">
    <property type="component" value="Unassembled WGS sequence"/>
</dbReference>
<dbReference type="AlphaFoldDB" id="A0A427YTV8"/>
<gene>
    <name evidence="1" type="ORF">EHS25_004354</name>
</gene>
<accession>A0A427YTV8</accession>
<name>A0A427YTV8_9TREE</name>
<reference evidence="1 2" key="1">
    <citation type="submission" date="2018-11" db="EMBL/GenBank/DDBJ databases">
        <title>Genome sequence of Saitozyma podzolica DSM 27192.</title>
        <authorList>
            <person name="Aliyu H."/>
            <person name="Gorte O."/>
            <person name="Ochsenreither K."/>
        </authorList>
    </citation>
    <scope>NUCLEOTIDE SEQUENCE [LARGE SCALE GENOMIC DNA]</scope>
    <source>
        <strain evidence="1 2">DSM 27192</strain>
    </source>
</reference>
<protein>
    <submittedName>
        <fullName evidence="1">Uncharacterized protein</fullName>
    </submittedName>
</protein>
<dbReference type="EMBL" id="RSCD01000002">
    <property type="protein sequence ID" value="RSH94550.1"/>
    <property type="molecule type" value="Genomic_DNA"/>
</dbReference>
<organism evidence="1 2">
    <name type="scientific">Saitozyma podzolica</name>
    <dbReference type="NCBI Taxonomy" id="1890683"/>
    <lineage>
        <taxon>Eukaryota</taxon>
        <taxon>Fungi</taxon>
        <taxon>Dikarya</taxon>
        <taxon>Basidiomycota</taxon>
        <taxon>Agaricomycotina</taxon>
        <taxon>Tremellomycetes</taxon>
        <taxon>Tremellales</taxon>
        <taxon>Trimorphomycetaceae</taxon>
        <taxon>Saitozyma</taxon>
    </lineage>
</organism>
<sequence length="136" mass="14285">MVQSVCAALSLGGCQRVQWDWSQSFTAALICTHVDESVANGIGVAATLTVGDDEAVVVVHQAVVGYVDGAAASLPRQPVLRMLTPIPPLTLQFSSGKPLANQSALTSEDIATIVNPMIGELNFMVQVVMRNVGVHD</sequence>
<keyword evidence="2" id="KW-1185">Reference proteome</keyword>
<evidence type="ECO:0000313" key="1">
    <source>
        <dbReference type="EMBL" id="RSH94550.1"/>
    </source>
</evidence>
<proteinExistence type="predicted"/>
<comment type="caution">
    <text evidence="1">The sequence shown here is derived from an EMBL/GenBank/DDBJ whole genome shotgun (WGS) entry which is preliminary data.</text>
</comment>
<evidence type="ECO:0000313" key="2">
    <source>
        <dbReference type="Proteomes" id="UP000279259"/>
    </source>
</evidence>